<evidence type="ECO:0000313" key="3">
    <source>
        <dbReference type="Proteomes" id="UP001589890"/>
    </source>
</evidence>
<gene>
    <name evidence="2" type="ORF">ACFFGN_02005</name>
</gene>
<dbReference type="Proteomes" id="UP001589890">
    <property type="component" value="Unassembled WGS sequence"/>
</dbReference>
<sequence length="75" mass="7674">MTVDAPAEQGTVAGGEGSGEGSIGQPLDQEIHERRRRAPTSDDLGEVDAVVEQQIGIQAGAVVVDQSCEAEASPT</sequence>
<accession>A0ABV6QDV8</accession>
<comment type="caution">
    <text evidence="2">The sequence shown here is derived from an EMBL/GenBank/DDBJ whole genome shotgun (WGS) entry which is preliminary data.</text>
</comment>
<organism evidence="2 3">
    <name type="scientific">Kribbella deserti</name>
    <dbReference type="NCBI Taxonomy" id="1926257"/>
    <lineage>
        <taxon>Bacteria</taxon>
        <taxon>Bacillati</taxon>
        <taxon>Actinomycetota</taxon>
        <taxon>Actinomycetes</taxon>
        <taxon>Propionibacteriales</taxon>
        <taxon>Kribbellaceae</taxon>
        <taxon>Kribbella</taxon>
    </lineage>
</organism>
<feature type="compositionally biased region" description="Gly residues" evidence="1">
    <location>
        <begin position="12"/>
        <end position="22"/>
    </location>
</feature>
<evidence type="ECO:0000256" key="1">
    <source>
        <dbReference type="SAM" id="MobiDB-lite"/>
    </source>
</evidence>
<feature type="region of interest" description="Disordered" evidence="1">
    <location>
        <begin position="1"/>
        <end position="47"/>
    </location>
</feature>
<reference evidence="2 3" key="1">
    <citation type="submission" date="2024-09" db="EMBL/GenBank/DDBJ databases">
        <authorList>
            <person name="Sun Q."/>
            <person name="Mori K."/>
        </authorList>
    </citation>
    <scope>NUCLEOTIDE SEQUENCE [LARGE SCALE GENOMIC DNA]</scope>
    <source>
        <strain evidence="2 3">CGMCC 1.15906</strain>
    </source>
</reference>
<dbReference type="EMBL" id="JBHLTC010000001">
    <property type="protein sequence ID" value="MFC0622814.1"/>
    <property type="molecule type" value="Genomic_DNA"/>
</dbReference>
<proteinExistence type="predicted"/>
<name>A0ABV6QDV8_9ACTN</name>
<dbReference type="RefSeq" id="WP_380043491.1">
    <property type="nucleotide sequence ID" value="NZ_JBHLTC010000001.1"/>
</dbReference>
<evidence type="ECO:0000313" key="2">
    <source>
        <dbReference type="EMBL" id="MFC0622814.1"/>
    </source>
</evidence>
<protein>
    <submittedName>
        <fullName evidence="2">Uncharacterized protein</fullName>
    </submittedName>
</protein>
<keyword evidence="3" id="KW-1185">Reference proteome</keyword>